<dbReference type="GO" id="GO:0006508">
    <property type="term" value="P:proteolysis"/>
    <property type="evidence" value="ECO:0007669"/>
    <property type="project" value="InterPro"/>
</dbReference>
<evidence type="ECO:0000256" key="1">
    <source>
        <dbReference type="SAM" id="MobiDB-lite"/>
    </source>
</evidence>
<feature type="region of interest" description="Disordered" evidence="1">
    <location>
        <begin position="104"/>
        <end position="123"/>
    </location>
</feature>
<feature type="non-terminal residue" evidence="3">
    <location>
        <position position="1"/>
    </location>
</feature>
<dbReference type="InterPro" id="IPR032567">
    <property type="entry name" value="RTL1-rel"/>
</dbReference>
<dbReference type="Pfam" id="PF08284">
    <property type="entry name" value="RVP_2"/>
    <property type="match status" value="1"/>
</dbReference>
<organism evidence="3 4">
    <name type="scientific">Phytophthora megakarya</name>
    <dbReference type="NCBI Taxonomy" id="4795"/>
    <lineage>
        <taxon>Eukaryota</taxon>
        <taxon>Sar</taxon>
        <taxon>Stramenopiles</taxon>
        <taxon>Oomycota</taxon>
        <taxon>Peronosporomycetes</taxon>
        <taxon>Peronosporales</taxon>
        <taxon>Peronosporaceae</taxon>
        <taxon>Phytophthora</taxon>
    </lineage>
</organism>
<accession>A0A225UZF6</accession>
<dbReference type="Proteomes" id="UP000198211">
    <property type="component" value="Unassembled WGS sequence"/>
</dbReference>
<dbReference type="InterPro" id="IPR005162">
    <property type="entry name" value="Retrotrans_gag_dom"/>
</dbReference>
<dbReference type="InterPro" id="IPR021109">
    <property type="entry name" value="Peptidase_aspartic_dom_sf"/>
</dbReference>
<keyword evidence="4" id="KW-1185">Reference proteome</keyword>
<sequence length="350" mass="40176">TYESFKEELKLAFEPPQNEFRSRAEFLDRQHGKHDVHAYAQRARYLVSNVVTDPMDEATKVVTFMKGLRDGPLKTYRFREYPITLEDAITLAMQDEFSLKQGKLHTNVPRPPRPAAKTEGPEPMDLSYASAVGQQKSKGSNVRCFRCGNMGHFAPPSERESHCELQDNVPNLVTLKVKPMTKRADSLRVLVDSGASNNFVRQQSLPLLDFEEKHVPRSQLEVQVRLATGAIVKTEKRVIHARFSYKHRVFVEELLVLDLHETFDMVLGMPWLARHDPTIDWEKRTVTQVPTKVVETLNVLTRACTGHQYEKMELENPPTDTSELTSLPVMSWKRFAKDLYDGRIEQLCIL</sequence>
<gene>
    <name evidence="3" type="ORF">PHMEG_00030926</name>
</gene>
<dbReference type="InterPro" id="IPR001969">
    <property type="entry name" value="Aspartic_peptidase_AS"/>
</dbReference>
<dbReference type="PANTHER" id="PTHR15503:SF22">
    <property type="entry name" value="TRANSPOSON TY3-I GAG POLYPROTEIN"/>
    <property type="match status" value="1"/>
</dbReference>
<feature type="domain" description="Retrotransposon gag" evidence="2">
    <location>
        <begin position="1"/>
        <end position="70"/>
    </location>
</feature>
<dbReference type="AlphaFoldDB" id="A0A225UZF6"/>
<evidence type="ECO:0000259" key="2">
    <source>
        <dbReference type="Pfam" id="PF03732"/>
    </source>
</evidence>
<proteinExistence type="predicted"/>
<dbReference type="PANTHER" id="PTHR15503">
    <property type="entry name" value="LDOC1 RELATED"/>
    <property type="match status" value="1"/>
</dbReference>
<evidence type="ECO:0000313" key="4">
    <source>
        <dbReference type="Proteomes" id="UP000198211"/>
    </source>
</evidence>
<dbReference type="OrthoDB" id="94698at2759"/>
<evidence type="ECO:0000313" key="3">
    <source>
        <dbReference type="EMBL" id="OWY98333.1"/>
    </source>
</evidence>
<dbReference type="CDD" id="cd00303">
    <property type="entry name" value="retropepsin_like"/>
    <property type="match status" value="1"/>
</dbReference>
<dbReference type="GO" id="GO:0004190">
    <property type="term" value="F:aspartic-type endopeptidase activity"/>
    <property type="evidence" value="ECO:0007669"/>
    <property type="project" value="InterPro"/>
</dbReference>
<dbReference type="Gene3D" id="2.40.70.10">
    <property type="entry name" value="Acid Proteases"/>
    <property type="match status" value="1"/>
</dbReference>
<name>A0A225UZF6_9STRA</name>
<reference evidence="4" key="1">
    <citation type="submission" date="2017-03" db="EMBL/GenBank/DDBJ databases">
        <title>Phytopthora megakarya and P. palmivora, two closely related causual agents of cacao black pod achieved similar genome size and gene model numbers by different mechanisms.</title>
        <authorList>
            <person name="Ali S."/>
            <person name="Shao J."/>
            <person name="Larry D.J."/>
            <person name="Kronmiller B."/>
            <person name="Shen D."/>
            <person name="Strem M.D."/>
            <person name="Melnick R.L."/>
            <person name="Guiltinan M.J."/>
            <person name="Tyler B.M."/>
            <person name="Meinhardt L.W."/>
            <person name="Bailey B.A."/>
        </authorList>
    </citation>
    <scope>NUCLEOTIDE SEQUENCE [LARGE SCALE GENOMIC DNA]</scope>
    <source>
        <strain evidence="4">zdho120</strain>
    </source>
</reference>
<dbReference type="PROSITE" id="PS00141">
    <property type="entry name" value="ASP_PROTEASE"/>
    <property type="match status" value="1"/>
</dbReference>
<protein>
    <recommendedName>
        <fullName evidence="2">Retrotransposon gag domain-containing protein</fullName>
    </recommendedName>
</protein>
<dbReference type="SUPFAM" id="SSF50630">
    <property type="entry name" value="Acid proteases"/>
    <property type="match status" value="1"/>
</dbReference>
<comment type="caution">
    <text evidence="3">The sequence shown here is derived from an EMBL/GenBank/DDBJ whole genome shotgun (WGS) entry which is preliminary data.</text>
</comment>
<dbReference type="EMBL" id="NBNE01009519">
    <property type="protein sequence ID" value="OWY98333.1"/>
    <property type="molecule type" value="Genomic_DNA"/>
</dbReference>
<dbReference type="Pfam" id="PF03732">
    <property type="entry name" value="Retrotrans_gag"/>
    <property type="match status" value="1"/>
</dbReference>